<evidence type="ECO:0000256" key="6">
    <source>
        <dbReference type="ARBA" id="ARBA00022989"/>
    </source>
</evidence>
<evidence type="ECO:0000313" key="13">
    <source>
        <dbReference type="Proteomes" id="UP000006790"/>
    </source>
</evidence>
<evidence type="ECO:0000256" key="1">
    <source>
        <dbReference type="ARBA" id="ARBA00004448"/>
    </source>
</evidence>
<dbReference type="GO" id="GO:0048039">
    <property type="term" value="F:ubiquinone binding"/>
    <property type="evidence" value="ECO:0007669"/>
    <property type="project" value="TreeGrafter"/>
</dbReference>
<dbReference type="GO" id="GO:0006121">
    <property type="term" value="P:mitochondrial electron transport, succinate to ubiquinone"/>
    <property type="evidence" value="ECO:0007669"/>
    <property type="project" value="TreeGrafter"/>
</dbReference>
<feature type="transmembrane region" description="Helical" evidence="11">
    <location>
        <begin position="93"/>
        <end position="114"/>
    </location>
</feature>
<dbReference type="GO" id="GO:0006099">
    <property type="term" value="P:tricarboxylic acid cycle"/>
    <property type="evidence" value="ECO:0007669"/>
    <property type="project" value="TreeGrafter"/>
</dbReference>
<feature type="binding site" evidence="9">
    <location>
        <position position="113"/>
    </location>
    <ligand>
        <name>a ubiquinone</name>
        <dbReference type="ChEBI" id="CHEBI:16389"/>
        <note>ligand shared with IP/SDHB</note>
    </ligand>
</feature>
<evidence type="ECO:0000313" key="12">
    <source>
        <dbReference type="EMBL" id="AET39266.1"/>
    </source>
</evidence>
<dbReference type="RefSeq" id="XP_003646083.1">
    <property type="nucleotide sequence ID" value="XM_003646035.1"/>
</dbReference>
<sequence>MMRTFSSVVRIGAKRGFQQSALRSLTIPFLPSLPQAPGGVKGDVNEAYIPPSPTKLHGSYHWNLERAVAVATIPLVGIPLVSGGNVSVMFDSLLGAVMLAHCFVGFQSCIIDYIPERVYGKFHNYAVYLLGLGSVISGVGIYKMVSEDYGLVGLTKSLWKAKSGDAREEKKN</sequence>
<dbReference type="EMBL" id="CP002500">
    <property type="protein sequence ID" value="AET39266.1"/>
    <property type="molecule type" value="Genomic_DNA"/>
</dbReference>
<dbReference type="FunCoup" id="G8JTB3">
    <property type="interactions" value="261"/>
</dbReference>
<evidence type="ECO:0000256" key="11">
    <source>
        <dbReference type="RuleBase" id="RU364031"/>
    </source>
</evidence>
<protein>
    <recommendedName>
        <fullName evidence="11">Succinate dehydrogenase [ubiquinone] cytochrome b small subunit</fullName>
    </recommendedName>
</protein>
<dbReference type="AlphaFoldDB" id="G8JTB3"/>
<dbReference type="CDD" id="cd03496">
    <property type="entry name" value="SQR_TypeC_CybS"/>
    <property type="match status" value="1"/>
</dbReference>
<feature type="transmembrane region" description="Helical" evidence="11">
    <location>
        <begin position="64"/>
        <end position="81"/>
    </location>
</feature>
<keyword evidence="7 11" id="KW-0496">Mitochondrion</keyword>
<evidence type="ECO:0000256" key="10">
    <source>
        <dbReference type="PIRSR" id="PIRSR607992-2"/>
    </source>
</evidence>
<dbReference type="InterPro" id="IPR007992">
    <property type="entry name" value="CybS"/>
</dbReference>
<dbReference type="Gene3D" id="1.20.1300.10">
    <property type="entry name" value="Fumarate reductase/succinate dehydrogenase, transmembrane subunit"/>
    <property type="match status" value="1"/>
</dbReference>
<comment type="similarity">
    <text evidence="2 11">Belongs to the CybS family.</text>
</comment>
<keyword evidence="6 11" id="KW-1133">Transmembrane helix</keyword>
<dbReference type="InterPro" id="IPR034804">
    <property type="entry name" value="SQR/QFR_C/D"/>
</dbReference>
<dbReference type="PANTHER" id="PTHR13337:SF5">
    <property type="entry name" value="MITOCHONDRIAL INNER MEMBRANE PROTEIN SHH4-RELATED"/>
    <property type="match status" value="1"/>
</dbReference>
<keyword evidence="10" id="KW-0408">Iron</keyword>
<evidence type="ECO:0000256" key="2">
    <source>
        <dbReference type="ARBA" id="ARBA00007294"/>
    </source>
</evidence>
<name>G8JTB3_ERECY</name>
<feature type="binding site" description="axial binding residue" evidence="10">
    <location>
        <position position="101"/>
    </location>
    <ligand>
        <name>heme b</name>
        <dbReference type="ChEBI" id="CHEBI:60344"/>
        <note>ligand shared with SDHC</note>
    </ligand>
    <ligandPart>
        <name>Fe</name>
        <dbReference type="ChEBI" id="CHEBI:18248"/>
    </ligandPart>
</feature>
<keyword evidence="4 11" id="KW-0999">Mitochondrion inner membrane</keyword>
<dbReference type="OrthoDB" id="18577at2759"/>
<evidence type="ECO:0000256" key="7">
    <source>
        <dbReference type="ARBA" id="ARBA00023128"/>
    </source>
</evidence>
<dbReference type="GO" id="GO:0020037">
    <property type="term" value="F:heme binding"/>
    <property type="evidence" value="ECO:0007669"/>
    <property type="project" value="TreeGrafter"/>
</dbReference>
<dbReference type="Proteomes" id="UP000006790">
    <property type="component" value="Chromosome 4"/>
</dbReference>
<dbReference type="SUPFAM" id="SSF81343">
    <property type="entry name" value="Fumarate reductase respiratory complex transmembrane subunits"/>
    <property type="match status" value="1"/>
</dbReference>
<dbReference type="GeneID" id="11469394"/>
<dbReference type="STRING" id="931890.G8JTB3"/>
<evidence type="ECO:0000256" key="5">
    <source>
        <dbReference type="ARBA" id="ARBA00022946"/>
    </source>
</evidence>
<dbReference type="PANTHER" id="PTHR13337">
    <property type="entry name" value="SUCCINATE DEHYDROGENASE"/>
    <property type="match status" value="1"/>
</dbReference>
<proteinExistence type="inferred from homology"/>
<accession>G8JTB3</accession>
<dbReference type="Pfam" id="PF05328">
    <property type="entry name" value="CybS"/>
    <property type="match status" value="1"/>
</dbReference>
<dbReference type="GO" id="GO:0005743">
    <property type="term" value="C:mitochondrial inner membrane"/>
    <property type="evidence" value="ECO:0007669"/>
    <property type="project" value="UniProtKB-SubCell"/>
</dbReference>
<gene>
    <name evidence="12" type="ordered locus">Ecym_4190</name>
</gene>
<evidence type="ECO:0000256" key="3">
    <source>
        <dbReference type="ARBA" id="ARBA00022692"/>
    </source>
</evidence>
<dbReference type="InParanoid" id="G8JTB3"/>
<dbReference type="HOGENOM" id="CLU_096618_0_1_1"/>
<evidence type="ECO:0000256" key="9">
    <source>
        <dbReference type="PIRSR" id="PIRSR607992-1"/>
    </source>
</evidence>
<keyword evidence="3 11" id="KW-0812">Transmembrane</keyword>
<reference evidence="13" key="1">
    <citation type="journal article" date="2012" name="G3 (Bethesda)">
        <title>Pichia sorbitophila, an interspecies yeast hybrid reveals early steps of genome resolution following polyploidization.</title>
        <authorList>
            <person name="Leh Louis V."/>
            <person name="Despons L."/>
            <person name="Friedrich A."/>
            <person name="Martin T."/>
            <person name="Durrens P."/>
            <person name="Casaregola S."/>
            <person name="Neuveglise C."/>
            <person name="Fairhead C."/>
            <person name="Marck C."/>
            <person name="Cruz J.A."/>
            <person name="Straub M.L."/>
            <person name="Kugler V."/>
            <person name="Sacerdot C."/>
            <person name="Uzunov Z."/>
            <person name="Thierry A."/>
            <person name="Weiss S."/>
            <person name="Bleykasten C."/>
            <person name="De Montigny J."/>
            <person name="Jacques N."/>
            <person name="Jung P."/>
            <person name="Lemaire M."/>
            <person name="Mallet S."/>
            <person name="Morel G."/>
            <person name="Richard G.F."/>
            <person name="Sarkar A."/>
            <person name="Savel G."/>
            <person name="Schacherer J."/>
            <person name="Seret M.L."/>
            <person name="Talla E."/>
            <person name="Samson G."/>
            <person name="Jubin C."/>
            <person name="Poulain J."/>
            <person name="Vacherie B."/>
            <person name="Barbe V."/>
            <person name="Pelletier E."/>
            <person name="Sherman D.J."/>
            <person name="Westhof E."/>
            <person name="Weissenbach J."/>
            <person name="Baret P.V."/>
            <person name="Wincker P."/>
            <person name="Gaillardin C."/>
            <person name="Dujon B."/>
            <person name="Souciet J.L."/>
        </authorList>
    </citation>
    <scope>NUCLEOTIDE SEQUENCE [LARGE SCALE GENOMIC DNA]</scope>
    <source>
        <strain evidence="13">CBS 270.75 / DBVPG 7215 / KCTC 17166 / NRRL Y-17582</strain>
    </source>
</reference>
<feature type="transmembrane region" description="Helical" evidence="11">
    <location>
        <begin position="126"/>
        <end position="145"/>
    </location>
</feature>
<keyword evidence="5 11" id="KW-0809">Transit peptide</keyword>
<comment type="subcellular location">
    <subcellularLocation>
        <location evidence="1 11">Mitochondrion inner membrane</location>
        <topology evidence="1 11">Multi-pass membrane protein</topology>
    </subcellularLocation>
</comment>
<evidence type="ECO:0000256" key="8">
    <source>
        <dbReference type="ARBA" id="ARBA00023136"/>
    </source>
</evidence>
<dbReference type="eggNOG" id="KOG4097">
    <property type="taxonomic scope" value="Eukaryota"/>
</dbReference>
<evidence type="ECO:0000256" key="4">
    <source>
        <dbReference type="ARBA" id="ARBA00022792"/>
    </source>
</evidence>
<keyword evidence="10" id="KW-0479">Metal-binding</keyword>
<keyword evidence="8 11" id="KW-0472">Membrane</keyword>
<organism evidence="12 13">
    <name type="scientific">Eremothecium cymbalariae (strain CBS 270.75 / DBVPG 7215 / KCTC 17166 / NRRL Y-17582)</name>
    <name type="common">Yeast</name>
    <dbReference type="NCBI Taxonomy" id="931890"/>
    <lineage>
        <taxon>Eukaryota</taxon>
        <taxon>Fungi</taxon>
        <taxon>Dikarya</taxon>
        <taxon>Ascomycota</taxon>
        <taxon>Saccharomycotina</taxon>
        <taxon>Saccharomycetes</taxon>
        <taxon>Saccharomycetales</taxon>
        <taxon>Saccharomycetaceae</taxon>
        <taxon>Eremothecium</taxon>
    </lineage>
</organism>
<dbReference type="GO" id="GO:0046872">
    <property type="term" value="F:metal ion binding"/>
    <property type="evidence" value="ECO:0007669"/>
    <property type="project" value="UniProtKB-KW"/>
</dbReference>
<dbReference type="OMA" id="HSCITDY"/>
<keyword evidence="13" id="KW-1185">Reference proteome</keyword>
<dbReference type="KEGG" id="erc:Ecym_4190"/>